<dbReference type="Proteomes" id="UP000008917">
    <property type="component" value="Chromosome"/>
</dbReference>
<name>E6V9U9_VARPE</name>
<dbReference type="EMBL" id="CP002417">
    <property type="protein sequence ID" value="ADU36237.1"/>
    <property type="molecule type" value="Genomic_DNA"/>
</dbReference>
<dbReference type="HOGENOM" id="CLU_2995412_0_0_4"/>
<protein>
    <submittedName>
        <fullName evidence="1">Uncharacterized protein</fullName>
    </submittedName>
</protein>
<evidence type="ECO:0000313" key="2">
    <source>
        <dbReference type="Proteomes" id="UP000008917"/>
    </source>
</evidence>
<gene>
    <name evidence="1" type="ordered locus">Varpa_2029</name>
</gene>
<reference evidence="1 2" key="2">
    <citation type="journal article" date="2013" name="Genome Announc.">
        <title>Genome of the Root-Associated Plant Growth-Promoting Bacterium Variovorax paradoxus Strain EPS.</title>
        <authorList>
            <person name="Han J.I."/>
            <person name="Spain J.C."/>
            <person name="Leadbetter J.R."/>
            <person name="Ovchinnikova G."/>
            <person name="Goodwin L.A."/>
            <person name="Han C.S."/>
            <person name="Woyke T."/>
            <person name="Davenport K.W."/>
            <person name="Orwin P.M."/>
        </authorList>
    </citation>
    <scope>NUCLEOTIDE SEQUENCE [LARGE SCALE GENOMIC DNA]</scope>
    <source>
        <strain evidence="1 2">EPS</strain>
    </source>
</reference>
<dbReference type="KEGG" id="vpe:Varpa_2029"/>
<proteinExistence type="predicted"/>
<sequence length="57" mass="6399">MTDHTVITTEDEYVRCKDQVYRQTIERDALNETIADISNAVAVWEVGHPPAEEAGPL</sequence>
<organism evidence="1 2">
    <name type="scientific">Variovorax paradoxus (strain EPS)</name>
    <dbReference type="NCBI Taxonomy" id="595537"/>
    <lineage>
        <taxon>Bacteria</taxon>
        <taxon>Pseudomonadati</taxon>
        <taxon>Pseudomonadota</taxon>
        <taxon>Betaproteobacteria</taxon>
        <taxon>Burkholderiales</taxon>
        <taxon>Comamonadaceae</taxon>
        <taxon>Variovorax</taxon>
    </lineage>
</organism>
<dbReference type="STRING" id="595537.Varpa_2029"/>
<accession>E6V9U9</accession>
<reference evidence="2" key="1">
    <citation type="submission" date="2010-12" db="EMBL/GenBank/DDBJ databases">
        <title>Complete sequence of Variovorax paradoxus EPS.</title>
        <authorList>
            <consortium name="US DOE Joint Genome Institute"/>
            <person name="Lucas S."/>
            <person name="Copeland A."/>
            <person name="Lapidus A."/>
            <person name="Cheng J.-F."/>
            <person name="Goodwin L."/>
            <person name="Pitluck S."/>
            <person name="Teshima H."/>
            <person name="Detter J.C."/>
            <person name="Han C."/>
            <person name="Tapia R."/>
            <person name="Land M."/>
            <person name="Hauser L."/>
            <person name="Kyrpides N."/>
            <person name="Ivanova N."/>
            <person name="Ovchinnikova G."/>
            <person name="Orwin P."/>
            <person name="Han J.-I.G."/>
            <person name="Woyke T."/>
        </authorList>
    </citation>
    <scope>NUCLEOTIDE SEQUENCE [LARGE SCALE GENOMIC DNA]</scope>
    <source>
        <strain evidence="2">EPS</strain>
    </source>
</reference>
<dbReference type="RefSeq" id="WP_013540475.1">
    <property type="nucleotide sequence ID" value="NC_014931.1"/>
</dbReference>
<dbReference type="AlphaFoldDB" id="E6V9U9"/>
<evidence type="ECO:0000313" key="1">
    <source>
        <dbReference type="EMBL" id="ADU36237.1"/>
    </source>
</evidence>